<evidence type="ECO:0000313" key="2">
    <source>
        <dbReference type="WBParaSite" id="L893_g24553.t1"/>
    </source>
</evidence>
<organism evidence="1 2">
    <name type="scientific">Steinernema glaseri</name>
    <dbReference type="NCBI Taxonomy" id="37863"/>
    <lineage>
        <taxon>Eukaryota</taxon>
        <taxon>Metazoa</taxon>
        <taxon>Ecdysozoa</taxon>
        <taxon>Nematoda</taxon>
        <taxon>Chromadorea</taxon>
        <taxon>Rhabditida</taxon>
        <taxon>Tylenchina</taxon>
        <taxon>Panagrolaimomorpha</taxon>
        <taxon>Strongyloidoidea</taxon>
        <taxon>Steinernematidae</taxon>
        <taxon>Steinernema</taxon>
    </lineage>
</organism>
<name>A0A1I7ZAH9_9BILA</name>
<reference evidence="2" key="1">
    <citation type="submission" date="2016-11" db="UniProtKB">
        <authorList>
            <consortium name="WormBaseParasite"/>
        </authorList>
    </citation>
    <scope>IDENTIFICATION</scope>
</reference>
<evidence type="ECO:0000313" key="1">
    <source>
        <dbReference type="Proteomes" id="UP000095287"/>
    </source>
</evidence>
<protein>
    <submittedName>
        <fullName evidence="2">Uncharacterized protein</fullName>
    </submittedName>
</protein>
<keyword evidence="1" id="KW-1185">Reference proteome</keyword>
<sequence length="76" mass="8570">MPPPPLVTEQFNKVCAREWNSRDVSSLTNRVTDLSVLFFILTYNPLTYFQNHALCPSLAPLQTANDPSETVFLSVL</sequence>
<proteinExistence type="predicted"/>
<dbReference type="Proteomes" id="UP000095287">
    <property type="component" value="Unplaced"/>
</dbReference>
<dbReference type="AlphaFoldDB" id="A0A1I7ZAH9"/>
<accession>A0A1I7ZAH9</accession>
<dbReference type="WBParaSite" id="L893_g24553.t1">
    <property type="protein sequence ID" value="L893_g24553.t1"/>
    <property type="gene ID" value="L893_g24553"/>
</dbReference>